<dbReference type="FunFam" id="1.20.1260.100:FF:000001">
    <property type="entry name" value="translocator protein 2"/>
    <property type="match status" value="1"/>
</dbReference>
<dbReference type="GO" id="GO:0033013">
    <property type="term" value="P:tetrapyrrole metabolic process"/>
    <property type="evidence" value="ECO:0007669"/>
    <property type="project" value="UniProtKB-ARBA"/>
</dbReference>
<feature type="transmembrane region" description="Helical" evidence="6">
    <location>
        <begin position="133"/>
        <end position="154"/>
    </location>
</feature>
<evidence type="ECO:0000256" key="5">
    <source>
        <dbReference type="ARBA" id="ARBA00023136"/>
    </source>
</evidence>
<evidence type="ECO:0000256" key="3">
    <source>
        <dbReference type="ARBA" id="ARBA00022692"/>
    </source>
</evidence>
<dbReference type="STRING" id="45073.Lqui_2248"/>
<keyword evidence="3 6" id="KW-0812">Transmembrane</keyword>
<dbReference type="Pfam" id="PF03073">
    <property type="entry name" value="TspO_MBR"/>
    <property type="match status" value="1"/>
</dbReference>
<evidence type="ECO:0000313" key="7">
    <source>
        <dbReference type="EMBL" id="KTD47984.1"/>
    </source>
</evidence>
<keyword evidence="4 6" id="KW-1133">Transmembrane helix</keyword>
<dbReference type="OrthoDB" id="9795496at2"/>
<gene>
    <name evidence="7" type="ORF">Lqui_2248</name>
</gene>
<dbReference type="GO" id="GO:0016020">
    <property type="term" value="C:membrane"/>
    <property type="evidence" value="ECO:0007669"/>
    <property type="project" value="UniProtKB-SubCell"/>
</dbReference>
<dbReference type="CDD" id="cd15904">
    <property type="entry name" value="TSPO_MBR"/>
    <property type="match status" value="1"/>
</dbReference>
<dbReference type="PIRSF" id="PIRSF005859">
    <property type="entry name" value="PBR"/>
    <property type="match status" value="1"/>
</dbReference>
<protein>
    <submittedName>
        <fullName evidence="7">Tryptophan-rich sensory protein</fullName>
    </submittedName>
</protein>
<feature type="transmembrane region" description="Helical" evidence="6">
    <location>
        <begin position="78"/>
        <end position="95"/>
    </location>
</feature>
<feature type="transmembrane region" description="Helical" evidence="6">
    <location>
        <begin position="101"/>
        <end position="121"/>
    </location>
</feature>
<evidence type="ECO:0000313" key="8">
    <source>
        <dbReference type="Proteomes" id="UP000054618"/>
    </source>
</evidence>
<proteinExistence type="inferred from homology"/>
<evidence type="ECO:0000256" key="2">
    <source>
        <dbReference type="ARBA" id="ARBA00007524"/>
    </source>
</evidence>
<sequence length="155" mass="18553">MNNFLKLLIWILIFQMIGYSLGLLTQSNLHPWYENLNKSSLTPPGFTFSIVWTILYGILAFIAWTLWSKEKHNHPHSFRYLFTLQMLINWLWTPFFFQFHYLIFSAFLLMILIVINLILMVKIRTRNKLVFSLLVPYITWLVFAFYLNAVIALLN</sequence>
<dbReference type="AlphaFoldDB" id="A0A0W0XU97"/>
<feature type="transmembrane region" description="Helical" evidence="6">
    <location>
        <begin position="45"/>
        <end position="66"/>
    </location>
</feature>
<keyword evidence="5 6" id="KW-0472">Membrane</keyword>
<organism evidence="7 8">
    <name type="scientific">Legionella quinlivanii</name>
    <dbReference type="NCBI Taxonomy" id="45073"/>
    <lineage>
        <taxon>Bacteria</taxon>
        <taxon>Pseudomonadati</taxon>
        <taxon>Pseudomonadota</taxon>
        <taxon>Gammaproteobacteria</taxon>
        <taxon>Legionellales</taxon>
        <taxon>Legionellaceae</taxon>
        <taxon>Legionella</taxon>
    </lineage>
</organism>
<dbReference type="EMBL" id="LNYS01000018">
    <property type="protein sequence ID" value="KTD47984.1"/>
    <property type="molecule type" value="Genomic_DNA"/>
</dbReference>
<dbReference type="PANTHER" id="PTHR10057:SF0">
    <property type="entry name" value="TRANSLOCATOR PROTEIN"/>
    <property type="match status" value="1"/>
</dbReference>
<reference evidence="7 8" key="1">
    <citation type="submission" date="2015-11" db="EMBL/GenBank/DDBJ databases">
        <title>Genomic analysis of 38 Legionella species identifies large and diverse effector repertoires.</title>
        <authorList>
            <person name="Burstein D."/>
            <person name="Amaro F."/>
            <person name="Zusman T."/>
            <person name="Lifshitz Z."/>
            <person name="Cohen O."/>
            <person name="Gilbert J.A."/>
            <person name="Pupko T."/>
            <person name="Shuman H.A."/>
            <person name="Segal G."/>
        </authorList>
    </citation>
    <scope>NUCLEOTIDE SEQUENCE [LARGE SCALE GENOMIC DNA]</scope>
    <source>
        <strain evidence="7 8">CDC#1442-AUS-E</strain>
    </source>
</reference>
<accession>A0A0W0XU97</accession>
<dbReference type="Proteomes" id="UP000054618">
    <property type="component" value="Unassembled WGS sequence"/>
</dbReference>
<dbReference type="InterPro" id="IPR038330">
    <property type="entry name" value="TspO/MBR-related_sf"/>
</dbReference>
<evidence type="ECO:0000256" key="1">
    <source>
        <dbReference type="ARBA" id="ARBA00004141"/>
    </source>
</evidence>
<comment type="subcellular location">
    <subcellularLocation>
        <location evidence="1">Membrane</location>
        <topology evidence="1">Multi-pass membrane protein</topology>
    </subcellularLocation>
</comment>
<dbReference type="InterPro" id="IPR004307">
    <property type="entry name" value="TspO_MBR"/>
</dbReference>
<comment type="similarity">
    <text evidence="2">Belongs to the TspO/BZRP family.</text>
</comment>
<feature type="transmembrane region" description="Helical" evidence="6">
    <location>
        <begin position="7"/>
        <end position="25"/>
    </location>
</feature>
<dbReference type="Gene3D" id="1.20.1260.100">
    <property type="entry name" value="TspO/MBR protein"/>
    <property type="match status" value="1"/>
</dbReference>
<evidence type="ECO:0000256" key="4">
    <source>
        <dbReference type="ARBA" id="ARBA00022989"/>
    </source>
</evidence>
<evidence type="ECO:0000256" key="6">
    <source>
        <dbReference type="SAM" id="Phobius"/>
    </source>
</evidence>
<dbReference type="PANTHER" id="PTHR10057">
    <property type="entry name" value="PERIPHERAL-TYPE BENZODIAZEPINE RECEPTOR"/>
    <property type="match status" value="1"/>
</dbReference>
<name>A0A0W0XU97_9GAMM</name>
<dbReference type="PATRIC" id="fig|45073.5.peg.2376"/>
<comment type="caution">
    <text evidence="7">The sequence shown here is derived from an EMBL/GenBank/DDBJ whole genome shotgun (WGS) entry which is preliminary data.</text>
</comment>
<keyword evidence="8" id="KW-1185">Reference proteome</keyword>